<keyword evidence="1" id="KW-0472">Membrane</keyword>
<name>A0ABS7J142_9SPHN</name>
<dbReference type="Pfam" id="PF13400">
    <property type="entry name" value="Tad"/>
    <property type="match status" value="1"/>
</dbReference>
<dbReference type="PROSITE" id="PS50234">
    <property type="entry name" value="VWFA"/>
    <property type="match status" value="1"/>
</dbReference>
<proteinExistence type="predicted"/>
<evidence type="ECO:0000259" key="2">
    <source>
        <dbReference type="PROSITE" id="PS50234"/>
    </source>
</evidence>
<keyword evidence="1" id="KW-0812">Transmembrane</keyword>
<gene>
    <name evidence="3" type="ORF">K3174_00925</name>
</gene>
<protein>
    <submittedName>
        <fullName evidence="3">TadE/TadG family protein</fullName>
    </submittedName>
</protein>
<dbReference type="CDD" id="cd00198">
    <property type="entry name" value="vWFA"/>
    <property type="match status" value="1"/>
</dbReference>
<dbReference type="InterPro" id="IPR036465">
    <property type="entry name" value="vWFA_dom_sf"/>
</dbReference>
<comment type="caution">
    <text evidence="3">The sequence shown here is derived from an EMBL/GenBank/DDBJ whole genome shotgun (WGS) entry which is preliminary data.</text>
</comment>
<sequence>MYRLFARLLNDNKGNVLPIVGAALVPLLMMIGSGVDLSRAYMAKSKMQSACDAASLAARRVMKSDTLNDEVTKTGKEFFNFNYPQGYYGASTFEPVVSKPAAGVIRVNASTTVPTTIMRIFGFATLPVAVNCDAELNFVNTDIVLVLDVTGSMAQNVDGAPKIDALRDAVMALYDELAPIQAQLAAQGLRLRYGIVPYSSTVNVGRLIYGQNANYMRSSTSVPSRVANFNNYAVQNRTNGPGSWEVYGGGSLTNGQCQTYVTADPVPGGGPPPTATTAIKYQGTASSEGYVQSQNWGYSGASDTSGSGRSCRRWRFVETTTYDANRRQFSNWTYQHVSYDVSNYMKPVSSSIPSQGKITYAKDATGTIPAPNKTLYINNMPSSVTGGSSEVATWNGCIEERDTVTTIDGGASYTIPSGAHDLDINLIPNSDATRWRPMMPDLIYARNAGNSPVTPSETDVPATSTAGWIKNNTPESGYWACPTEARRLAVWDRTALDTYVKSLQTVGGTYHDIGMIWGARFISRGGIFGDSCDVFNGMPCNRHIIFMTDGAQTAYCNVYGAYGVEANDMRVKGATNCTSDSQTNSVTAQLVARHEQRFRMACNEAKNTDTSVWVIGFDTALSANLTGCASTQRQADTVANRAALIAKFREIGNQIGALRLTQ</sequence>
<accession>A0ABS7J142</accession>
<reference evidence="3 4" key="1">
    <citation type="submission" date="2021-08" db="EMBL/GenBank/DDBJ databases">
        <title>Comparative Genomics Analysis of the Genus Qipengyuania Reveals Extensive Genetic Diversity and Metabolic Versatility, Including the Description of Fifteen Novel Species.</title>
        <authorList>
            <person name="Liu Y."/>
        </authorList>
    </citation>
    <scope>NUCLEOTIDE SEQUENCE [LARGE SCALE GENOMIC DNA]</scope>
    <source>
        <strain evidence="3 4">6D47A</strain>
    </source>
</reference>
<dbReference type="Proteomes" id="UP000755104">
    <property type="component" value="Unassembled WGS sequence"/>
</dbReference>
<dbReference type="Gene3D" id="3.40.50.410">
    <property type="entry name" value="von Willebrand factor, type A domain"/>
    <property type="match status" value="2"/>
</dbReference>
<evidence type="ECO:0000313" key="4">
    <source>
        <dbReference type="Proteomes" id="UP000755104"/>
    </source>
</evidence>
<feature type="transmembrane region" description="Helical" evidence="1">
    <location>
        <begin position="16"/>
        <end position="37"/>
    </location>
</feature>
<organism evidence="3 4">
    <name type="scientific">Qipengyuania qiaonensis</name>
    <dbReference type="NCBI Taxonomy" id="2867240"/>
    <lineage>
        <taxon>Bacteria</taxon>
        <taxon>Pseudomonadati</taxon>
        <taxon>Pseudomonadota</taxon>
        <taxon>Alphaproteobacteria</taxon>
        <taxon>Sphingomonadales</taxon>
        <taxon>Erythrobacteraceae</taxon>
        <taxon>Qipengyuania</taxon>
    </lineage>
</organism>
<keyword evidence="1" id="KW-1133">Transmembrane helix</keyword>
<dbReference type="InterPro" id="IPR028087">
    <property type="entry name" value="Tad_N"/>
</dbReference>
<dbReference type="EMBL" id="JAIGNO010000001">
    <property type="protein sequence ID" value="MBX7481076.1"/>
    <property type="molecule type" value="Genomic_DNA"/>
</dbReference>
<dbReference type="SUPFAM" id="SSF53300">
    <property type="entry name" value="vWA-like"/>
    <property type="match status" value="1"/>
</dbReference>
<feature type="domain" description="VWFA" evidence="2">
    <location>
        <begin position="142"/>
        <end position="239"/>
    </location>
</feature>
<dbReference type="InterPro" id="IPR002035">
    <property type="entry name" value="VWF_A"/>
</dbReference>
<evidence type="ECO:0000313" key="3">
    <source>
        <dbReference type="EMBL" id="MBX7481076.1"/>
    </source>
</evidence>
<keyword evidence="4" id="KW-1185">Reference proteome</keyword>
<evidence type="ECO:0000256" key="1">
    <source>
        <dbReference type="SAM" id="Phobius"/>
    </source>
</evidence>